<evidence type="ECO:0000313" key="11">
    <source>
        <dbReference type="Proteomes" id="UP000823850"/>
    </source>
</evidence>
<evidence type="ECO:0000256" key="7">
    <source>
        <dbReference type="ARBA" id="ARBA00023209"/>
    </source>
</evidence>
<name>A0A9D2U4U6_9FIRM</name>
<dbReference type="InterPro" id="IPR005218">
    <property type="entry name" value="Diacylglycerol/lipid_kinase"/>
</dbReference>
<dbReference type="Pfam" id="PF00781">
    <property type="entry name" value="DAGK_cat"/>
    <property type="match status" value="1"/>
</dbReference>
<accession>A0A9D2U4U6</accession>
<evidence type="ECO:0000256" key="5">
    <source>
        <dbReference type="ARBA" id="ARBA00022777"/>
    </source>
</evidence>
<evidence type="ECO:0000256" key="1">
    <source>
        <dbReference type="ARBA" id="ARBA00001946"/>
    </source>
</evidence>
<sequence>MFYFIVNPRARSGQGIKIWEKAERILSAGNTEYEVYFTKYTGHARELAMQISMLSLPCTLTVLGGDGTLNEVIDGLARKDFSHITLGYIPTGSGNDFARGLGISSNITACINSILSPSDFALVDVGMCHTSEGNRYFLVSSGIGYDADICRNVMKTPMKKALNRCRLGRLTYIFVALKLLLHYQCCPVSVRIDRKEIHKLPAFYFLAGMNMKQEGGGVKFCPKAQYQDGLLDICLVGDIPKLKILTLFPTAFIGKHTGFRGIHMYRCRRIDIISKMPLPVHCDGESAGSHRHLTILNTQKQIKVILK</sequence>
<dbReference type="AlphaFoldDB" id="A0A9D2U4U6"/>
<dbReference type="EMBL" id="DWUX01000133">
    <property type="protein sequence ID" value="HJD39842.1"/>
    <property type="molecule type" value="Genomic_DNA"/>
</dbReference>
<dbReference type="SMART" id="SM00046">
    <property type="entry name" value="DAGKc"/>
    <property type="match status" value="1"/>
</dbReference>
<keyword evidence="4" id="KW-0547">Nucleotide-binding</keyword>
<gene>
    <name evidence="10" type="ORF">H9913_07415</name>
</gene>
<evidence type="ECO:0000256" key="4">
    <source>
        <dbReference type="ARBA" id="ARBA00022741"/>
    </source>
</evidence>
<dbReference type="InterPro" id="IPR050187">
    <property type="entry name" value="Lipid_Phosphate_FormReg"/>
</dbReference>
<dbReference type="InterPro" id="IPR017438">
    <property type="entry name" value="ATP-NAD_kinase_N"/>
</dbReference>
<protein>
    <submittedName>
        <fullName evidence="10">Diacylglycerol kinase family lipid kinase</fullName>
    </submittedName>
</protein>
<dbReference type="Proteomes" id="UP000823850">
    <property type="component" value="Unassembled WGS sequence"/>
</dbReference>
<keyword evidence="7" id="KW-0594">Phospholipid biosynthesis</keyword>
<comment type="cofactor">
    <cofactor evidence="1">
        <name>Mg(2+)</name>
        <dbReference type="ChEBI" id="CHEBI:18420"/>
    </cofactor>
</comment>
<reference evidence="10" key="2">
    <citation type="submission" date="2021-04" db="EMBL/GenBank/DDBJ databases">
        <authorList>
            <person name="Gilroy R."/>
        </authorList>
    </citation>
    <scope>NUCLEOTIDE SEQUENCE</scope>
    <source>
        <strain evidence="10">ChiW19-6364</strain>
    </source>
</reference>
<reference evidence="10" key="1">
    <citation type="journal article" date="2021" name="PeerJ">
        <title>Extensive microbial diversity within the chicken gut microbiome revealed by metagenomics and culture.</title>
        <authorList>
            <person name="Gilroy R."/>
            <person name="Ravi A."/>
            <person name="Getino M."/>
            <person name="Pursley I."/>
            <person name="Horton D.L."/>
            <person name="Alikhan N.F."/>
            <person name="Baker D."/>
            <person name="Gharbi K."/>
            <person name="Hall N."/>
            <person name="Watson M."/>
            <person name="Adriaenssens E.M."/>
            <person name="Foster-Nyarko E."/>
            <person name="Jarju S."/>
            <person name="Secka A."/>
            <person name="Antonio M."/>
            <person name="Oren A."/>
            <person name="Chaudhuri R.R."/>
            <person name="La Ragione R."/>
            <person name="Hildebrand F."/>
            <person name="Pallen M.J."/>
        </authorList>
    </citation>
    <scope>NUCLEOTIDE SEQUENCE</scope>
    <source>
        <strain evidence="10">ChiW19-6364</strain>
    </source>
</reference>
<dbReference type="PROSITE" id="PS50146">
    <property type="entry name" value="DAGK"/>
    <property type="match status" value="1"/>
</dbReference>
<dbReference type="Pfam" id="PF19279">
    <property type="entry name" value="YegS_C"/>
    <property type="match status" value="1"/>
</dbReference>
<organism evidence="10 11">
    <name type="scientific">Candidatus Blautia stercoripullorum</name>
    <dbReference type="NCBI Taxonomy" id="2838502"/>
    <lineage>
        <taxon>Bacteria</taxon>
        <taxon>Bacillati</taxon>
        <taxon>Bacillota</taxon>
        <taxon>Clostridia</taxon>
        <taxon>Lachnospirales</taxon>
        <taxon>Lachnospiraceae</taxon>
        <taxon>Blautia</taxon>
    </lineage>
</organism>
<comment type="similarity">
    <text evidence="2">Belongs to the diacylglycerol/lipid kinase family.</text>
</comment>
<keyword evidence="7" id="KW-0443">Lipid metabolism</keyword>
<evidence type="ECO:0000259" key="9">
    <source>
        <dbReference type="PROSITE" id="PS50146"/>
    </source>
</evidence>
<keyword evidence="3" id="KW-0808">Transferase</keyword>
<dbReference type="Gene3D" id="3.40.50.10330">
    <property type="entry name" value="Probable inorganic polyphosphate/atp-NAD kinase, domain 1"/>
    <property type="match status" value="1"/>
</dbReference>
<dbReference type="GO" id="GO:0016301">
    <property type="term" value="F:kinase activity"/>
    <property type="evidence" value="ECO:0007669"/>
    <property type="project" value="UniProtKB-KW"/>
</dbReference>
<keyword evidence="5 10" id="KW-0418">Kinase</keyword>
<keyword evidence="8" id="KW-1208">Phospholipid metabolism</keyword>
<dbReference type="GO" id="GO:0005524">
    <property type="term" value="F:ATP binding"/>
    <property type="evidence" value="ECO:0007669"/>
    <property type="project" value="UniProtKB-KW"/>
</dbReference>
<evidence type="ECO:0000256" key="8">
    <source>
        <dbReference type="ARBA" id="ARBA00023264"/>
    </source>
</evidence>
<dbReference type="PANTHER" id="PTHR12358">
    <property type="entry name" value="SPHINGOSINE KINASE"/>
    <property type="match status" value="1"/>
</dbReference>
<evidence type="ECO:0000256" key="2">
    <source>
        <dbReference type="ARBA" id="ARBA00005983"/>
    </source>
</evidence>
<feature type="domain" description="DAGKc" evidence="9">
    <location>
        <begin position="1"/>
        <end position="133"/>
    </location>
</feature>
<keyword evidence="6" id="KW-0067">ATP-binding</keyword>
<proteinExistence type="inferred from homology"/>
<keyword evidence="7" id="KW-0444">Lipid biosynthesis</keyword>
<dbReference type="PANTHER" id="PTHR12358:SF54">
    <property type="entry name" value="SPHINGOSINE KINASE RELATED PROTEIN"/>
    <property type="match status" value="1"/>
</dbReference>
<comment type="caution">
    <text evidence="10">The sequence shown here is derived from an EMBL/GenBank/DDBJ whole genome shotgun (WGS) entry which is preliminary data.</text>
</comment>
<dbReference type="InterPro" id="IPR045540">
    <property type="entry name" value="YegS/DAGK_C"/>
</dbReference>
<dbReference type="NCBIfam" id="TIGR00147">
    <property type="entry name" value="YegS/Rv2252/BmrU family lipid kinase"/>
    <property type="match status" value="1"/>
</dbReference>
<dbReference type="Gene3D" id="2.60.200.40">
    <property type="match status" value="1"/>
</dbReference>
<dbReference type="InterPro" id="IPR016064">
    <property type="entry name" value="NAD/diacylglycerol_kinase_sf"/>
</dbReference>
<dbReference type="GO" id="GO:0008654">
    <property type="term" value="P:phospholipid biosynthetic process"/>
    <property type="evidence" value="ECO:0007669"/>
    <property type="project" value="UniProtKB-KW"/>
</dbReference>
<dbReference type="InterPro" id="IPR001206">
    <property type="entry name" value="Diacylglycerol_kinase_cat_dom"/>
</dbReference>
<evidence type="ECO:0000313" key="10">
    <source>
        <dbReference type="EMBL" id="HJD39842.1"/>
    </source>
</evidence>
<dbReference type="SUPFAM" id="SSF111331">
    <property type="entry name" value="NAD kinase/diacylglycerol kinase-like"/>
    <property type="match status" value="1"/>
</dbReference>
<evidence type="ECO:0000256" key="3">
    <source>
        <dbReference type="ARBA" id="ARBA00022679"/>
    </source>
</evidence>
<evidence type="ECO:0000256" key="6">
    <source>
        <dbReference type="ARBA" id="ARBA00022840"/>
    </source>
</evidence>